<comment type="subcellular location">
    <subcellularLocation>
        <location evidence="1">Nucleus</location>
    </subcellularLocation>
</comment>
<dbReference type="Gene3D" id="2.20.28.10">
    <property type="match status" value="1"/>
</dbReference>
<comment type="caution">
    <text evidence="11">The sequence shown here is derived from an EMBL/GenBank/DDBJ whole genome shotgun (WGS) entry which is preliminary data.</text>
</comment>
<evidence type="ECO:0000256" key="7">
    <source>
        <dbReference type="ARBA" id="ARBA00041084"/>
    </source>
</evidence>
<dbReference type="SMART" id="SM00382">
    <property type="entry name" value="AAA"/>
    <property type="match status" value="1"/>
</dbReference>
<dbReference type="GO" id="GO:0005634">
    <property type="term" value="C:nucleus"/>
    <property type="evidence" value="ECO:0007669"/>
    <property type="project" value="UniProtKB-SubCell"/>
</dbReference>
<dbReference type="InterPro" id="IPR058767">
    <property type="entry name" value="MCM8_N"/>
</dbReference>
<evidence type="ECO:0000256" key="9">
    <source>
        <dbReference type="RuleBase" id="RU004070"/>
    </source>
</evidence>
<dbReference type="AlphaFoldDB" id="A0A8K0C7M3"/>
<dbReference type="Gene3D" id="2.40.50.140">
    <property type="entry name" value="Nucleic acid-binding proteins"/>
    <property type="match status" value="1"/>
</dbReference>
<gene>
    <name evidence="11" type="ORF">ILUMI_26884</name>
</gene>
<dbReference type="Gene3D" id="1.10.10.10">
    <property type="entry name" value="Winged helix-like DNA-binding domain superfamily/Winged helix DNA-binding domain"/>
    <property type="match status" value="1"/>
</dbReference>
<dbReference type="OrthoDB" id="422555at2759"/>
<dbReference type="GO" id="GO:0005524">
    <property type="term" value="F:ATP binding"/>
    <property type="evidence" value="ECO:0007669"/>
    <property type="project" value="UniProtKB-KW"/>
</dbReference>
<dbReference type="CDD" id="cd17759">
    <property type="entry name" value="MCM8"/>
    <property type="match status" value="1"/>
</dbReference>
<dbReference type="Pfam" id="PF17207">
    <property type="entry name" value="MCM_OB"/>
    <property type="match status" value="1"/>
</dbReference>
<dbReference type="InterPro" id="IPR041562">
    <property type="entry name" value="MCM_lid"/>
</dbReference>
<dbReference type="Pfam" id="PF26065">
    <property type="entry name" value="MCM8_N"/>
    <property type="match status" value="1"/>
</dbReference>
<dbReference type="Pfam" id="PF00493">
    <property type="entry name" value="MCM"/>
    <property type="match status" value="1"/>
</dbReference>
<dbReference type="Proteomes" id="UP000801492">
    <property type="component" value="Unassembled WGS sequence"/>
</dbReference>
<evidence type="ECO:0000256" key="2">
    <source>
        <dbReference type="ARBA" id="ARBA00008010"/>
    </source>
</evidence>
<evidence type="ECO:0000256" key="4">
    <source>
        <dbReference type="ARBA" id="ARBA00022840"/>
    </source>
</evidence>
<dbReference type="Pfam" id="PF25051">
    <property type="entry name" value="WHD_MCM8"/>
    <property type="match status" value="1"/>
</dbReference>
<accession>A0A8K0C7M3</accession>
<dbReference type="InterPro" id="IPR056875">
    <property type="entry name" value="MCM8/REC_WHD"/>
</dbReference>
<evidence type="ECO:0000313" key="11">
    <source>
        <dbReference type="EMBL" id="KAF2879292.1"/>
    </source>
</evidence>
<dbReference type="Pfam" id="PF17855">
    <property type="entry name" value="MCM_lid"/>
    <property type="match status" value="1"/>
</dbReference>
<organism evidence="11 12">
    <name type="scientific">Ignelater luminosus</name>
    <name type="common">Cucubano</name>
    <name type="synonym">Pyrophorus luminosus</name>
    <dbReference type="NCBI Taxonomy" id="2038154"/>
    <lineage>
        <taxon>Eukaryota</taxon>
        <taxon>Metazoa</taxon>
        <taxon>Ecdysozoa</taxon>
        <taxon>Arthropoda</taxon>
        <taxon>Hexapoda</taxon>
        <taxon>Insecta</taxon>
        <taxon>Pterygota</taxon>
        <taxon>Neoptera</taxon>
        <taxon>Endopterygota</taxon>
        <taxon>Coleoptera</taxon>
        <taxon>Polyphaga</taxon>
        <taxon>Elateriformia</taxon>
        <taxon>Elateroidea</taxon>
        <taxon>Elateridae</taxon>
        <taxon>Agrypninae</taxon>
        <taxon>Pyrophorini</taxon>
        <taxon>Ignelater</taxon>
    </lineage>
</organism>
<dbReference type="EMBL" id="VTPC01091193">
    <property type="protein sequence ID" value="KAF2879292.1"/>
    <property type="molecule type" value="Genomic_DNA"/>
</dbReference>
<dbReference type="CDD" id="cd22247">
    <property type="entry name" value="MCM8_WHD"/>
    <property type="match status" value="1"/>
</dbReference>
<evidence type="ECO:0000256" key="8">
    <source>
        <dbReference type="ARBA" id="ARBA00042306"/>
    </source>
</evidence>
<keyword evidence="12" id="KW-1185">Reference proteome</keyword>
<dbReference type="InterPro" id="IPR012340">
    <property type="entry name" value="NA-bd_OB-fold"/>
</dbReference>
<dbReference type="PROSITE" id="PS50051">
    <property type="entry name" value="MCM_2"/>
    <property type="match status" value="1"/>
</dbReference>
<evidence type="ECO:0000256" key="6">
    <source>
        <dbReference type="ARBA" id="ARBA00023242"/>
    </source>
</evidence>
<keyword evidence="6" id="KW-0539">Nucleus</keyword>
<evidence type="ECO:0000313" key="12">
    <source>
        <dbReference type="Proteomes" id="UP000801492"/>
    </source>
</evidence>
<dbReference type="InterPro" id="IPR001208">
    <property type="entry name" value="MCM_dom"/>
</dbReference>
<keyword evidence="3 9" id="KW-0547">Nucleotide-binding</keyword>
<comment type="similarity">
    <text evidence="2 9">Belongs to the MCM family.</text>
</comment>
<proteinExistence type="inferred from homology"/>
<protein>
    <recommendedName>
        <fullName evidence="7">DNA helicase MCM8</fullName>
    </recommendedName>
    <alternativeName>
        <fullName evidence="8">Minichromosome maintenance 8</fullName>
    </alternativeName>
</protein>
<dbReference type="InterPro" id="IPR036388">
    <property type="entry name" value="WH-like_DNA-bd_sf"/>
</dbReference>
<evidence type="ECO:0000256" key="5">
    <source>
        <dbReference type="ARBA" id="ARBA00023125"/>
    </source>
</evidence>
<dbReference type="PANTHER" id="PTHR11630:SF47">
    <property type="entry name" value="DNA HELICASE MCM8"/>
    <property type="match status" value="1"/>
</dbReference>
<dbReference type="Gene3D" id="3.40.50.300">
    <property type="entry name" value="P-loop containing nucleotide triphosphate hydrolases"/>
    <property type="match status" value="1"/>
</dbReference>
<dbReference type="InterPro" id="IPR027417">
    <property type="entry name" value="P-loop_NTPase"/>
</dbReference>
<dbReference type="SUPFAM" id="SSF52540">
    <property type="entry name" value="P-loop containing nucleoside triphosphate hydrolases"/>
    <property type="match status" value="1"/>
</dbReference>
<evidence type="ECO:0000259" key="10">
    <source>
        <dbReference type="PROSITE" id="PS50051"/>
    </source>
</evidence>
<evidence type="ECO:0000256" key="1">
    <source>
        <dbReference type="ARBA" id="ARBA00004123"/>
    </source>
</evidence>
<dbReference type="InterPro" id="IPR033762">
    <property type="entry name" value="MCM_OB"/>
</dbReference>
<dbReference type="GO" id="GO:0042555">
    <property type="term" value="C:MCM complex"/>
    <property type="evidence" value="ECO:0007669"/>
    <property type="project" value="TreeGrafter"/>
</dbReference>
<dbReference type="SUPFAM" id="SSF50249">
    <property type="entry name" value="Nucleic acid-binding proteins"/>
    <property type="match status" value="1"/>
</dbReference>
<dbReference type="InterPro" id="IPR003593">
    <property type="entry name" value="AAA+_ATPase"/>
</dbReference>
<dbReference type="InterPro" id="IPR031327">
    <property type="entry name" value="MCM"/>
</dbReference>
<reference evidence="11" key="1">
    <citation type="submission" date="2019-08" db="EMBL/GenBank/DDBJ databases">
        <title>The genome of the North American firefly Photinus pyralis.</title>
        <authorList>
            <consortium name="Photinus pyralis genome working group"/>
            <person name="Fallon T.R."/>
            <person name="Sander Lower S.E."/>
            <person name="Weng J.-K."/>
        </authorList>
    </citation>
    <scope>NUCLEOTIDE SEQUENCE</scope>
    <source>
        <strain evidence="11">TRF0915ILg1</strain>
        <tissue evidence="11">Whole body</tissue>
    </source>
</reference>
<dbReference type="GO" id="GO:0006310">
    <property type="term" value="P:DNA recombination"/>
    <property type="evidence" value="ECO:0007669"/>
    <property type="project" value="UniProtKB-ARBA"/>
</dbReference>
<keyword evidence="4 9" id="KW-0067">ATP-binding</keyword>
<evidence type="ECO:0000256" key="3">
    <source>
        <dbReference type="ARBA" id="ARBA00022741"/>
    </source>
</evidence>
<dbReference type="PRINTS" id="PR01657">
    <property type="entry name" value="MCMFAMILY"/>
</dbReference>
<feature type="domain" description="MCM C-terminal AAA(+) ATPase" evidence="10">
    <location>
        <begin position="337"/>
        <end position="540"/>
    </location>
</feature>
<dbReference type="PANTHER" id="PTHR11630">
    <property type="entry name" value="DNA REPLICATION LICENSING FACTOR MCM FAMILY MEMBER"/>
    <property type="match status" value="1"/>
</dbReference>
<keyword evidence="5 9" id="KW-0238">DNA-binding</keyword>
<sequence>MSNNNPKFGNRKWFKNNRKRSSVGTQTSIKIEKNNNPLLHGYYGFKLYFFNNESIDITSTLNNIKAAEKYIKKNDKQFSLPSIKSNKMYVVDLNQIELDEDFQLDWSTFKSDIIIKTEYCLSCMGLAMHQIITLEEKKNFEDDIPFQIPYINARITNHQPVLNLKNLKVNCYGTLVAIRGTVIKASSVRLLCKYMVFKCSSCSGTAIVNQLDGSYSAPTKCPTKGCRAQSNFIPEFTTHTITVNWQTLKLQELVALDQGENGRIPRTIECELTEDLVGCCIPGDDITITGFFLLYIDAISVVNNKNQNEAISGTIERITFNTHDYYAIQKIHAEPSLFRFLVQSLCPNIFGNEIVKAGLLLTLFGGTQTNEGDITTRAVSHALMVGDPGLGKSQMLQACTNVAPRGVYVCGNTSTTSGLTVTMTKESSGEYSLEAGALILADQGCCCIDEFDKMTNQHAYLLEAMEQQSVSIAKAGVTCNLSACTSIIAAANPSGGHYNKAKTVSENIKMSPPLISRFDLIFILLDQPSEQYDVLLSEHVLALHSGLQTKSFSVSTNLCDDNKSKSLKDCLKLRPGESIDYLPHQLLRKYIAYAQKYVHPRVSQEAQDVLRQFYLELRKQCQVNSCSPVTARQLESLLRLTQARAKVELREEASVADAIDVVEIMRHSIIDIFTDEFGTFDFKRSQSGSGLSKQNQVKKLLLSLQQTAENLTQSVFPLKEIQSLAEQVGIGKDRFHDVLQTLNLHGYLLKRSSDKYQLTSVDFV</sequence>
<dbReference type="GO" id="GO:0003697">
    <property type="term" value="F:single-stranded DNA binding"/>
    <property type="evidence" value="ECO:0007669"/>
    <property type="project" value="TreeGrafter"/>
</dbReference>
<dbReference type="SMART" id="SM00350">
    <property type="entry name" value="MCM"/>
    <property type="match status" value="1"/>
</dbReference>
<name>A0A8K0C7M3_IGNLU</name>
<dbReference type="GO" id="GO:0017116">
    <property type="term" value="F:single-stranded DNA helicase activity"/>
    <property type="evidence" value="ECO:0007669"/>
    <property type="project" value="TreeGrafter"/>
</dbReference>